<reference evidence="1 2" key="1">
    <citation type="submission" date="2015-03" db="EMBL/GenBank/DDBJ databases">
        <title>Genome sequence of Pseudoalteromonas aurantia.</title>
        <authorList>
            <person name="Xie B.-B."/>
            <person name="Rong J.-C."/>
            <person name="Qin Q.-L."/>
            <person name="Zhang Y.-Z."/>
        </authorList>
    </citation>
    <scope>NUCLEOTIDE SEQUENCE [LARGE SCALE GENOMIC DNA]</scope>
    <source>
        <strain evidence="1 2">208</strain>
    </source>
</reference>
<dbReference type="EMBL" id="AQGV01000009">
    <property type="protein sequence ID" value="MBE0366299.1"/>
    <property type="molecule type" value="Genomic_DNA"/>
</dbReference>
<evidence type="ECO:0000313" key="1">
    <source>
        <dbReference type="EMBL" id="MBE0366299.1"/>
    </source>
</evidence>
<evidence type="ECO:0000313" key="2">
    <source>
        <dbReference type="Proteomes" id="UP000615755"/>
    </source>
</evidence>
<organism evidence="1 2">
    <name type="scientific">Pseudoalteromonas aurantia 208</name>
    <dbReference type="NCBI Taxonomy" id="1314867"/>
    <lineage>
        <taxon>Bacteria</taxon>
        <taxon>Pseudomonadati</taxon>
        <taxon>Pseudomonadota</taxon>
        <taxon>Gammaproteobacteria</taxon>
        <taxon>Alteromonadales</taxon>
        <taxon>Pseudoalteromonadaceae</taxon>
        <taxon>Pseudoalteromonas</taxon>
    </lineage>
</organism>
<keyword evidence="2" id="KW-1185">Reference proteome</keyword>
<protein>
    <submittedName>
        <fullName evidence="1">Uncharacterized protein</fullName>
    </submittedName>
</protein>
<dbReference type="Proteomes" id="UP000615755">
    <property type="component" value="Unassembled WGS sequence"/>
</dbReference>
<comment type="caution">
    <text evidence="1">The sequence shown here is derived from an EMBL/GenBank/DDBJ whole genome shotgun (WGS) entry which is preliminary data.</text>
</comment>
<name>A0ABR9E5M5_9GAMM</name>
<sequence length="42" mass="4803">MFGSVIHQHFSSVVQDKTCWQSSQCISLTHIDKMLKEAQILP</sequence>
<gene>
    <name evidence="1" type="ORF">PAUR_a3278</name>
</gene>
<proteinExistence type="predicted"/>
<accession>A0ABR9E5M5</accession>